<dbReference type="OrthoDB" id="5314306at2759"/>
<dbReference type="EMBL" id="JAKUCV010005784">
    <property type="protein sequence ID" value="KAJ4829873.1"/>
    <property type="molecule type" value="Genomic_DNA"/>
</dbReference>
<reference evidence="1" key="2">
    <citation type="journal article" date="2023" name="Plants (Basel)">
        <title>Annotation of the Turnera subulata (Passifloraceae) Draft Genome Reveals the S-Locus Evolved after the Divergence of Turneroideae from Passifloroideae in a Stepwise Manner.</title>
        <authorList>
            <person name="Henning P.M."/>
            <person name="Roalson E.H."/>
            <person name="Mir W."/>
            <person name="McCubbin A.G."/>
            <person name="Shore J.S."/>
        </authorList>
    </citation>
    <scope>NUCLEOTIDE SEQUENCE</scope>
    <source>
        <strain evidence="1">F60SS</strain>
    </source>
</reference>
<dbReference type="Proteomes" id="UP001141552">
    <property type="component" value="Unassembled WGS sequence"/>
</dbReference>
<sequence>MIDEEKDVVINLWWMKEHGVGESWAKLYNVVLDTLTFGWPGSSIPWCTLKNGKVVFKVGKAFYSYDAQSVDQTFKKFDISAQSNVFSSGDYDAIPYIETLVSPYHFSNGN</sequence>
<evidence type="ECO:0008006" key="3">
    <source>
        <dbReference type="Google" id="ProtNLM"/>
    </source>
</evidence>
<comment type="caution">
    <text evidence="1">The sequence shown here is derived from an EMBL/GenBank/DDBJ whole genome shotgun (WGS) entry which is preliminary data.</text>
</comment>
<gene>
    <name evidence="1" type="ORF">Tsubulata_013132</name>
</gene>
<organism evidence="1 2">
    <name type="scientific">Turnera subulata</name>
    <dbReference type="NCBI Taxonomy" id="218843"/>
    <lineage>
        <taxon>Eukaryota</taxon>
        <taxon>Viridiplantae</taxon>
        <taxon>Streptophyta</taxon>
        <taxon>Embryophyta</taxon>
        <taxon>Tracheophyta</taxon>
        <taxon>Spermatophyta</taxon>
        <taxon>Magnoliopsida</taxon>
        <taxon>eudicotyledons</taxon>
        <taxon>Gunneridae</taxon>
        <taxon>Pentapetalae</taxon>
        <taxon>rosids</taxon>
        <taxon>fabids</taxon>
        <taxon>Malpighiales</taxon>
        <taxon>Passifloraceae</taxon>
        <taxon>Turnera</taxon>
    </lineage>
</organism>
<accession>A0A9Q0J654</accession>
<protein>
    <recommendedName>
        <fullName evidence="3">F-box associated domain-containing protein</fullName>
    </recommendedName>
</protein>
<evidence type="ECO:0000313" key="1">
    <source>
        <dbReference type="EMBL" id="KAJ4829873.1"/>
    </source>
</evidence>
<reference evidence="1" key="1">
    <citation type="submission" date="2022-02" db="EMBL/GenBank/DDBJ databases">
        <authorList>
            <person name="Henning P.M."/>
            <person name="McCubbin A.G."/>
            <person name="Shore J.S."/>
        </authorList>
    </citation>
    <scope>NUCLEOTIDE SEQUENCE</scope>
    <source>
        <strain evidence="1">F60SS</strain>
        <tissue evidence="1">Leaves</tissue>
    </source>
</reference>
<keyword evidence="2" id="KW-1185">Reference proteome</keyword>
<evidence type="ECO:0000313" key="2">
    <source>
        <dbReference type="Proteomes" id="UP001141552"/>
    </source>
</evidence>
<dbReference type="AlphaFoldDB" id="A0A9Q0J654"/>
<proteinExistence type="predicted"/>
<name>A0A9Q0J654_9ROSI</name>